<dbReference type="AlphaFoldDB" id="A0A916RZN1"/>
<organism evidence="2 3">
    <name type="scientific">Brucella endophytica</name>
    <dbReference type="NCBI Taxonomy" id="1963359"/>
    <lineage>
        <taxon>Bacteria</taxon>
        <taxon>Pseudomonadati</taxon>
        <taxon>Pseudomonadota</taxon>
        <taxon>Alphaproteobacteria</taxon>
        <taxon>Hyphomicrobiales</taxon>
        <taxon>Brucellaceae</taxon>
        <taxon>Brucella/Ochrobactrum group</taxon>
        <taxon>Brucella</taxon>
    </lineage>
</organism>
<sequence length="122" mass="13187">MQDFQIKIKTLTGPDARIDGHLVEFCRQGKTCVSVTLHERFGADYRPGGPTDQPQGLADKARALMREVLLAMDEGTACFAEDTASEPEQPKGPPFSSAQAEPEVDDAPTVRVTGEGMIRPEG</sequence>
<dbReference type="RefSeq" id="WP_188820302.1">
    <property type="nucleotide sequence ID" value="NZ_BMHH01000001.1"/>
</dbReference>
<reference evidence="2" key="1">
    <citation type="journal article" date="2014" name="Int. J. Syst. Evol. Microbiol.">
        <title>Complete genome sequence of Corynebacterium casei LMG S-19264T (=DSM 44701T), isolated from a smear-ripened cheese.</title>
        <authorList>
            <consortium name="US DOE Joint Genome Institute (JGI-PGF)"/>
            <person name="Walter F."/>
            <person name="Albersmeier A."/>
            <person name="Kalinowski J."/>
            <person name="Ruckert C."/>
        </authorList>
    </citation>
    <scope>NUCLEOTIDE SEQUENCE</scope>
    <source>
        <strain evidence="2">CGMCC 1.15082</strain>
    </source>
</reference>
<protein>
    <submittedName>
        <fullName evidence="2">Uncharacterized protein</fullName>
    </submittedName>
</protein>
<keyword evidence="3" id="KW-1185">Reference proteome</keyword>
<dbReference type="EMBL" id="BMHH01000001">
    <property type="protein sequence ID" value="GGA77272.1"/>
    <property type="molecule type" value="Genomic_DNA"/>
</dbReference>
<name>A0A916RZN1_9HYPH</name>
<evidence type="ECO:0000313" key="2">
    <source>
        <dbReference type="EMBL" id="GGA77272.1"/>
    </source>
</evidence>
<comment type="caution">
    <text evidence="2">The sequence shown here is derived from an EMBL/GenBank/DDBJ whole genome shotgun (WGS) entry which is preliminary data.</text>
</comment>
<evidence type="ECO:0000256" key="1">
    <source>
        <dbReference type="SAM" id="MobiDB-lite"/>
    </source>
</evidence>
<dbReference type="Proteomes" id="UP000646478">
    <property type="component" value="Unassembled WGS sequence"/>
</dbReference>
<proteinExistence type="predicted"/>
<accession>A0A916RZN1</accession>
<evidence type="ECO:0000313" key="3">
    <source>
        <dbReference type="Proteomes" id="UP000646478"/>
    </source>
</evidence>
<gene>
    <name evidence="2" type="ORF">GCM10011491_00550</name>
</gene>
<reference evidence="2" key="2">
    <citation type="submission" date="2020-09" db="EMBL/GenBank/DDBJ databases">
        <authorList>
            <person name="Sun Q."/>
            <person name="Zhou Y."/>
        </authorList>
    </citation>
    <scope>NUCLEOTIDE SEQUENCE</scope>
    <source>
        <strain evidence="2">CGMCC 1.15082</strain>
    </source>
</reference>
<feature type="region of interest" description="Disordered" evidence="1">
    <location>
        <begin position="80"/>
        <end position="122"/>
    </location>
</feature>